<dbReference type="RefSeq" id="WP_238210070.1">
    <property type="nucleotide sequence ID" value="NZ_BPUS01000001.1"/>
</dbReference>
<evidence type="ECO:0000313" key="2">
    <source>
        <dbReference type="Proteomes" id="UP001055111"/>
    </source>
</evidence>
<dbReference type="Proteomes" id="UP001055111">
    <property type="component" value="Unassembled WGS sequence"/>
</dbReference>
<protein>
    <submittedName>
        <fullName evidence="1">Uncharacterized protein</fullName>
    </submittedName>
</protein>
<sequence length="63" mass="6800">MKNWYAGITKQQKLMVWGLAGLIALVMAAESLTMTGFVVGFIPLAVLTYLQLGTKKPESNGQA</sequence>
<dbReference type="EMBL" id="BPUS01000001">
    <property type="protein sequence ID" value="GJH23701.1"/>
    <property type="molecule type" value="Genomic_DNA"/>
</dbReference>
<name>A0AA37MN35_9BURK</name>
<accession>A0AA37MN35</accession>
<dbReference type="AlphaFoldDB" id="A0AA37MN35"/>
<organism evidence="1 2">
    <name type="scientific">Caballeronia novacaledonica</name>
    <dbReference type="NCBI Taxonomy" id="1544861"/>
    <lineage>
        <taxon>Bacteria</taxon>
        <taxon>Pseudomonadati</taxon>
        <taxon>Pseudomonadota</taxon>
        <taxon>Betaproteobacteria</taxon>
        <taxon>Burkholderiales</taxon>
        <taxon>Burkholderiaceae</taxon>
        <taxon>Caballeronia</taxon>
    </lineage>
</organism>
<reference evidence="1" key="1">
    <citation type="submission" date="2022-09" db="EMBL/GenBank/DDBJ databases">
        <title>Isolation and characterization of 3-chlorobenzoate degrading bacteria from soils in Shizuoka.</title>
        <authorList>
            <person name="Ifat A."/>
            <person name="Ogawa N."/>
            <person name="Kimbara K."/>
            <person name="Moriuchi R."/>
            <person name="Dohra H."/>
            <person name="Shintani M."/>
        </authorList>
    </citation>
    <scope>NUCLEOTIDE SEQUENCE</scope>
    <source>
        <strain evidence="1">19CS4-2</strain>
    </source>
</reference>
<gene>
    <name evidence="1" type="ORF">CBA19CS42_04315</name>
</gene>
<evidence type="ECO:0000313" key="1">
    <source>
        <dbReference type="EMBL" id="GJH23701.1"/>
    </source>
</evidence>
<proteinExistence type="predicted"/>
<comment type="caution">
    <text evidence="1">The sequence shown here is derived from an EMBL/GenBank/DDBJ whole genome shotgun (WGS) entry which is preliminary data.</text>
</comment>